<feature type="domain" description="Thiolase C-terminal" evidence="8">
    <location>
        <begin position="283"/>
        <end position="402"/>
    </location>
</feature>
<keyword evidence="3" id="KW-0808">Transferase</keyword>
<dbReference type="PANTHER" id="PTHR42870:SF1">
    <property type="entry name" value="NON-SPECIFIC LIPID-TRANSFER PROTEIN-LIKE 2"/>
    <property type="match status" value="1"/>
</dbReference>
<dbReference type="AlphaFoldDB" id="A0A4Q6XT48"/>
<dbReference type="PIRSF" id="PIRSF000429">
    <property type="entry name" value="Ac-CoA_Ac_transf"/>
    <property type="match status" value="1"/>
</dbReference>
<evidence type="ECO:0000313" key="9">
    <source>
        <dbReference type="EMBL" id="RZF63440.1"/>
    </source>
</evidence>
<dbReference type="GO" id="GO:0006869">
    <property type="term" value="P:lipid transport"/>
    <property type="evidence" value="ECO:0007669"/>
    <property type="project" value="UniProtKB-KW"/>
</dbReference>
<evidence type="ECO:0000259" key="7">
    <source>
        <dbReference type="Pfam" id="PF00108"/>
    </source>
</evidence>
<keyword evidence="4" id="KW-0445">Lipid transport</keyword>
<feature type="domain" description="Thiolase N-terminal" evidence="7">
    <location>
        <begin position="6"/>
        <end position="118"/>
    </location>
</feature>
<dbReference type="PROSITE" id="PS00737">
    <property type="entry name" value="THIOLASE_2"/>
    <property type="match status" value="1"/>
</dbReference>
<evidence type="ECO:0000313" key="10">
    <source>
        <dbReference type="Proteomes" id="UP000292085"/>
    </source>
</evidence>
<evidence type="ECO:0000256" key="6">
    <source>
        <dbReference type="ARBA" id="ARBA00032316"/>
    </source>
</evidence>
<reference evidence="9 10" key="1">
    <citation type="submission" date="2019-02" db="EMBL/GenBank/DDBJ databases">
        <authorList>
            <person name="Li Y."/>
        </authorList>
    </citation>
    <scope>NUCLEOTIDE SEQUENCE [LARGE SCALE GENOMIC DNA]</scope>
    <source>
        <strain evidence="9 10">3-7</strain>
    </source>
</reference>
<keyword evidence="5" id="KW-0446">Lipid-binding</keyword>
<evidence type="ECO:0000256" key="5">
    <source>
        <dbReference type="ARBA" id="ARBA00023121"/>
    </source>
</evidence>
<evidence type="ECO:0000256" key="4">
    <source>
        <dbReference type="ARBA" id="ARBA00023055"/>
    </source>
</evidence>
<evidence type="ECO:0000259" key="8">
    <source>
        <dbReference type="Pfam" id="PF22691"/>
    </source>
</evidence>
<sequence length="413" mass="42920">MGEAFVAGVGMTPFGRHTDRTLRSLTAEAVAAALADAGASRSDIEVVFFGNVGQGAIEGQHAVRGQTALAAAGIEGMPIINVENACASSSTALSLAVSQVAHGAVDVALVVGAEKMFVPERERIAAVFDGCWDVANAEKNGALMSGMGRGVIPESARGLPKAQSIFMEIYAGIARWHMETFGTTVEQIATAASKNHGHSVFNPLSQFRDAFSLDEVLGGRPVAWPLTVPMCSPVSDGAAALLVCSPRALRRFGANRAVRVLASVVRSGRDRPVGDYRQHVSHLAAVAAYEQAGVDPKDISLAEVHDATSFAEILQTENLMFCDFGEGGQLAESGATRIGGRIPVNPSGGLVSKGHPIGATGAAQIFELVTHLRGEAGSRQVEGARLAIAENGGGFRAVEEAAVCITVLERPQS</sequence>
<dbReference type="GO" id="GO:0008289">
    <property type="term" value="F:lipid binding"/>
    <property type="evidence" value="ECO:0007669"/>
    <property type="project" value="UniProtKB-KW"/>
</dbReference>
<dbReference type="InterPro" id="IPR002155">
    <property type="entry name" value="Thiolase"/>
</dbReference>
<comment type="caution">
    <text evidence="9">The sequence shown here is derived from an EMBL/GenBank/DDBJ whole genome shotgun (WGS) entry which is preliminary data.</text>
</comment>
<dbReference type="InterPro" id="IPR055140">
    <property type="entry name" value="Thiolase_C_2"/>
</dbReference>
<dbReference type="Proteomes" id="UP000292085">
    <property type="component" value="Unassembled WGS sequence"/>
</dbReference>
<dbReference type="RefSeq" id="WP_130159128.1">
    <property type="nucleotide sequence ID" value="NZ_SGIS01000026.1"/>
</dbReference>
<dbReference type="EMBL" id="SGIS01000026">
    <property type="protein sequence ID" value="RZF63440.1"/>
    <property type="molecule type" value="Genomic_DNA"/>
</dbReference>
<dbReference type="Pfam" id="PF00108">
    <property type="entry name" value="Thiolase_N"/>
    <property type="match status" value="1"/>
</dbReference>
<protein>
    <recommendedName>
        <fullName evidence="1">propanoyl-CoA C-acyltransferase</fullName>
        <ecNumber evidence="1">2.3.1.176</ecNumber>
    </recommendedName>
    <alternativeName>
        <fullName evidence="6">Propanoyl-CoA C-acyltransferase</fullName>
    </alternativeName>
</protein>
<dbReference type="OrthoDB" id="9785768at2"/>
<gene>
    <name evidence="9" type="ORF">EWE75_16135</name>
</gene>
<evidence type="ECO:0000256" key="2">
    <source>
        <dbReference type="ARBA" id="ARBA00022448"/>
    </source>
</evidence>
<name>A0A4Q6XT48_9SPHN</name>
<dbReference type="InterPro" id="IPR020616">
    <property type="entry name" value="Thiolase_N"/>
</dbReference>
<dbReference type="GO" id="GO:0003988">
    <property type="term" value="F:acetyl-CoA C-acyltransferase activity"/>
    <property type="evidence" value="ECO:0007669"/>
    <property type="project" value="UniProtKB-ARBA"/>
</dbReference>
<evidence type="ECO:0000256" key="3">
    <source>
        <dbReference type="ARBA" id="ARBA00022679"/>
    </source>
</evidence>
<dbReference type="InterPro" id="IPR016039">
    <property type="entry name" value="Thiolase-like"/>
</dbReference>
<dbReference type="PANTHER" id="PTHR42870">
    <property type="entry name" value="ACETYL-COA C-ACETYLTRANSFERASE"/>
    <property type="match status" value="1"/>
</dbReference>
<organism evidence="9 10">
    <name type="scientific">Sphingomonas populi</name>
    <dbReference type="NCBI Taxonomy" id="2484750"/>
    <lineage>
        <taxon>Bacteria</taxon>
        <taxon>Pseudomonadati</taxon>
        <taxon>Pseudomonadota</taxon>
        <taxon>Alphaproteobacteria</taxon>
        <taxon>Sphingomonadales</taxon>
        <taxon>Sphingomonadaceae</taxon>
        <taxon>Sphingomonas</taxon>
    </lineage>
</organism>
<dbReference type="SUPFAM" id="SSF53901">
    <property type="entry name" value="Thiolase-like"/>
    <property type="match status" value="2"/>
</dbReference>
<evidence type="ECO:0000256" key="1">
    <source>
        <dbReference type="ARBA" id="ARBA00012352"/>
    </source>
</evidence>
<accession>A0A4Q6XT48</accession>
<dbReference type="EC" id="2.3.1.176" evidence="1"/>
<dbReference type="InterPro" id="IPR020613">
    <property type="entry name" value="Thiolase_CS"/>
</dbReference>
<proteinExistence type="predicted"/>
<dbReference type="Pfam" id="PF22691">
    <property type="entry name" value="Thiolase_C_1"/>
    <property type="match status" value="1"/>
</dbReference>
<dbReference type="Gene3D" id="3.40.47.10">
    <property type="match status" value="1"/>
</dbReference>
<keyword evidence="10" id="KW-1185">Reference proteome</keyword>
<keyword evidence="2" id="KW-0813">Transport</keyword>
<dbReference type="CDD" id="cd00829">
    <property type="entry name" value="SCP-x_thiolase"/>
    <property type="match status" value="1"/>
</dbReference>